<dbReference type="Pfam" id="PF19196">
    <property type="entry name" value="DUF5871"/>
    <property type="match status" value="1"/>
</dbReference>
<dbReference type="EMBL" id="MN740385">
    <property type="protein sequence ID" value="QHU03671.1"/>
    <property type="molecule type" value="Genomic_DNA"/>
</dbReference>
<proteinExistence type="predicted"/>
<sequence length="235" mass="26431">MSLTIQRSSDFSAKSVGFSKLRKNKNGGKTVYLNAGDNKKLYVQLPFMRSPYGLSAFTDEGTGRTTYSLDLSFDTDNTEAMELHDTLKELDEIIVNTVAENSKEWLGKEFNVAVLREALYKPMVRPGKEPYPSTLKLKIATKPDGTFVPEAYNFRKEPVSLDTIEKGQKCMAIVDISSIWFIDNKFGVTVRLQQTLLEQSTKLPSFAFQGIDLPDSTSVDEEDVEEVDEDVDDEQ</sequence>
<organism evidence="2">
    <name type="scientific">viral metagenome</name>
    <dbReference type="NCBI Taxonomy" id="1070528"/>
    <lineage>
        <taxon>unclassified sequences</taxon>
        <taxon>metagenomes</taxon>
        <taxon>organismal metagenomes</taxon>
    </lineage>
</organism>
<protein>
    <submittedName>
        <fullName evidence="2">Uncharacterized protein</fullName>
    </submittedName>
</protein>
<dbReference type="AlphaFoldDB" id="A0A6C0JFI5"/>
<feature type="region of interest" description="Disordered" evidence="1">
    <location>
        <begin position="213"/>
        <end position="235"/>
    </location>
</feature>
<name>A0A6C0JFI5_9ZZZZ</name>
<reference evidence="2" key="1">
    <citation type="journal article" date="2020" name="Nature">
        <title>Giant virus diversity and host interactions through global metagenomics.</title>
        <authorList>
            <person name="Schulz F."/>
            <person name="Roux S."/>
            <person name="Paez-Espino D."/>
            <person name="Jungbluth S."/>
            <person name="Walsh D.A."/>
            <person name="Denef V.J."/>
            <person name="McMahon K.D."/>
            <person name="Konstantinidis K.T."/>
            <person name="Eloe-Fadrosh E.A."/>
            <person name="Kyrpides N.C."/>
            <person name="Woyke T."/>
        </authorList>
    </citation>
    <scope>NUCLEOTIDE SEQUENCE</scope>
    <source>
        <strain evidence="2">GVMAG-M-3300027206-1</strain>
    </source>
</reference>
<evidence type="ECO:0000256" key="1">
    <source>
        <dbReference type="SAM" id="MobiDB-lite"/>
    </source>
</evidence>
<dbReference type="InterPro" id="IPR043804">
    <property type="entry name" value="DUF5871"/>
</dbReference>
<feature type="compositionally biased region" description="Acidic residues" evidence="1">
    <location>
        <begin position="218"/>
        <end position="235"/>
    </location>
</feature>
<accession>A0A6C0JFI5</accession>
<evidence type="ECO:0000313" key="2">
    <source>
        <dbReference type="EMBL" id="QHU03671.1"/>
    </source>
</evidence>